<reference evidence="3" key="1">
    <citation type="submission" date="2020-05" db="EMBL/GenBank/DDBJ databases">
        <authorList>
            <person name="Chiriac C."/>
            <person name="Salcher M."/>
            <person name="Ghai R."/>
            <person name="Kavagutti S V."/>
        </authorList>
    </citation>
    <scope>NUCLEOTIDE SEQUENCE</scope>
</reference>
<accession>A0A6J6JD46</accession>
<name>A0A6J6JD46_9ZZZZ</name>
<feature type="transmembrane region" description="Helical" evidence="1">
    <location>
        <begin position="196"/>
        <end position="222"/>
    </location>
</feature>
<feature type="transmembrane region" description="Helical" evidence="1">
    <location>
        <begin position="273"/>
        <end position="299"/>
    </location>
</feature>
<protein>
    <submittedName>
        <fullName evidence="3">Unannotated protein</fullName>
    </submittedName>
</protein>
<keyword evidence="1" id="KW-1133">Transmembrane helix</keyword>
<evidence type="ECO:0000313" key="3">
    <source>
        <dbReference type="EMBL" id="CAB4635041.1"/>
    </source>
</evidence>
<gene>
    <name evidence="3" type="ORF">UFOPK2158_00126</name>
</gene>
<feature type="transmembrane region" description="Helical" evidence="1">
    <location>
        <begin position="20"/>
        <end position="37"/>
    </location>
</feature>
<feature type="transmembrane region" description="Helical" evidence="1">
    <location>
        <begin position="345"/>
        <end position="366"/>
    </location>
</feature>
<feature type="transmembrane region" description="Helical" evidence="1">
    <location>
        <begin position="93"/>
        <end position="110"/>
    </location>
</feature>
<dbReference type="PANTHER" id="PTHR30590">
    <property type="entry name" value="INNER MEMBRANE PROTEIN"/>
    <property type="match status" value="1"/>
</dbReference>
<keyword evidence="1" id="KW-0472">Membrane</keyword>
<dbReference type="InterPro" id="IPR007349">
    <property type="entry name" value="DUF418"/>
</dbReference>
<evidence type="ECO:0000256" key="1">
    <source>
        <dbReference type="SAM" id="Phobius"/>
    </source>
</evidence>
<proteinExistence type="predicted"/>
<feature type="transmembrane region" description="Helical" evidence="1">
    <location>
        <begin position="320"/>
        <end position="339"/>
    </location>
</feature>
<organism evidence="3">
    <name type="scientific">freshwater metagenome</name>
    <dbReference type="NCBI Taxonomy" id="449393"/>
    <lineage>
        <taxon>unclassified sequences</taxon>
        <taxon>metagenomes</taxon>
        <taxon>ecological metagenomes</taxon>
    </lineage>
</organism>
<feature type="transmembrane region" description="Helical" evidence="1">
    <location>
        <begin position="140"/>
        <end position="163"/>
    </location>
</feature>
<feature type="transmembrane region" description="Helical" evidence="1">
    <location>
        <begin position="57"/>
        <end position="81"/>
    </location>
</feature>
<dbReference type="PANTHER" id="PTHR30590:SF2">
    <property type="entry name" value="INNER MEMBRANE PROTEIN"/>
    <property type="match status" value="1"/>
</dbReference>
<feature type="transmembrane region" description="Helical" evidence="1">
    <location>
        <begin position="116"/>
        <end position="133"/>
    </location>
</feature>
<keyword evidence="1" id="KW-0812">Transmembrane</keyword>
<feature type="domain" description="DUF418" evidence="2">
    <location>
        <begin position="223"/>
        <end position="382"/>
    </location>
</feature>
<dbReference type="Pfam" id="PF04235">
    <property type="entry name" value="DUF418"/>
    <property type="match status" value="1"/>
</dbReference>
<dbReference type="EMBL" id="CAEZVY010000007">
    <property type="protein sequence ID" value="CAB4635041.1"/>
    <property type="molecule type" value="Genomic_DNA"/>
</dbReference>
<dbReference type="AlphaFoldDB" id="A0A6J6JD46"/>
<feature type="transmembrane region" description="Helical" evidence="1">
    <location>
        <begin position="243"/>
        <end position="261"/>
    </location>
</feature>
<sequence>MSNVPAAQQPRDLLPDVLRGFALFGILLVNLSFFSIHSSEGIRGEDVAGLGNSIATVVMMTLFQGKFYLLFSFLFGYSSYYVTKGEKAGRPRFALRSLVLIALGAIHFTLLWHGDILFLYGVFGLLLLAFMFWSERVLKVWAWVLWAFSTLLLVSLSLLTWLAEESGVDLGEFTNGLDEVMRDGTFTEAIQPRLELWVIGATNGLLLQGGLVFAAFLVGVLAARKGLLGANSLQLRTATMLRWGFGLGLPLQLLAAALYVANEISGAPSEAAYLGSITIGFMTAPLLSMGYLAVIALLVRKNSPTVSWMQYPGRASLTNYLLQSVFLSMIFGAWGLGLFQAVDYWVAMLIAVVVYAVLAGGSALWFQRFKQGPMEALMATFTRKNRRP</sequence>
<dbReference type="InterPro" id="IPR052529">
    <property type="entry name" value="Bact_Transport_Assoc"/>
</dbReference>
<evidence type="ECO:0000259" key="2">
    <source>
        <dbReference type="Pfam" id="PF04235"/>
    </source>
</evidence>